<organism evidence="2 3">
    <name type="scientific">Geotalea uraniireducens</name>
    <dbReference type="NCBI Taxonomy" id="351604"/>
    <lineage>
        <taxon>Bacteria</taxon>
        <taxon>Pseudomonadati</taxon>
        <taxon>Thermodesulfobacteriota</taxon>
        <taxon>Desulfuromonadia</taxon>
        <taxon>Geobacterales</taxon>
        <taxon>Geobacteraceae</taxon>
        <taxon>Geotalea</taxon>
    </lineage>
</organism>
<keyword evidence="3" id="KW-1185">Reference proteome</keyword>
<dbReference type="Pfam" id="PF01593">
    <property type="entry name" value="Amino_oxidase"/>
    <property type="match status" value="1"/>
</dbReference>
<accession>A0ABN6VWZ2</accession>
<dbReference type="PANTHER" id="PTHR21197:SF0">
    <property type="entry name" value="UDP-GALACTOPYRANOSE MUTASE"/>
    <property type="match status" value="1"/>
</dbReference>
<evidence type="ECO:0000313" key="3">
    <source>
        <dbReference type="Proteomes" id="UP001317705"/>
    </source>
</evidence>
<dbReference type="NCBIfam" id="NF005545">
    <property type="entry name" value="PRK07208.1-1"/>
    <property type="match status" value="1"/>
</dbReference>
<feature type="domain" description="Amine oxidase" evidence="1">
    <location>
        <begin position="23"/>
        <end position="401"/>
    </location>
</feature>
<gene>
    <name evidence="2" type="ORF">GURASL_32500</name>
</gene>
<dbReference type="NCBIfam" id="NF005548">
    <property type="entry name" value="PRK07208.1-4"/>
    <property type="match status" value="1"/>
</dbReference>
<dbReference type="PRINTS" id="PR00419">
    <property type="entry name" value="ADXRDTASE"/>
</dbReference>
<name>A0ABN6VWZ2_9BACT</name>
<dbReference type="PANTHER" id="PTHR21197">
    <property type="entry name" value="UDP-GALACTOPYRANOSE MUTASE"/>
    <property type="match status" value="1"/>
</dbReference>
<protein>
    <recommendedName>
        <fullName evidence="1">Amine oxidase domain-containing protein</fullName>
    </recommendedName>
</protein>
<reference evidence="2 3" key="1">
    <citation type="submission" date="2022-12" db="EMBL/GenBank/DDBJ databases">
        <title>Polyphasic characterization of Geotalea uranireducens NIT-SL11 newly isolated from a complex of sewage sludge and microbially reduced graphene oxide.</title>
        <authorList>
            <person name="Xie L."/>
            <person name="Yoshida N."/>
            <person name="Meng L."/>
        </authorList>
    </citation>
    <scope>NUCLEOTIDE SEQUENCE [LARGE SCALE GENOMIC DNA]</scope>
    <source>
        <strain evidence="2 3">NIT-SL11</strain>
    </source>
</reference>
<proteinExistence type="predicted"/>
<evidence type="ECO:0000259" key="1">
    <source>
        <dbReference type="Pfam" id="PF01593"/>
    </source>
</evidence>
<dbReference type="InterPro" id="IPR036188">
    <property type="entry name" value="FAD/NAD-bd_sf"/>
</dbReference>
<dbReference type="Proteomes" id="UP001317705">
    <property type="component" value="Chromosome"/>
</dbReference>
<dbReference type="EMBL" id="AP027151">
    <property type="protein sequence ID" value="BDV44327.1"/>
    <property type="molecule type" value="Genomic_DNA"/>
</dbReference>
<dbReference type="InterPro" id="IPR002937">
    <property type="entry name" value="Amino_oxidase"/>
</dbReference>
<dbReference type="RefSeq" id="WP_282000433.1">
    <property type="nucleotide sequence ID" value="NZ_AP027151.1"/>
</dbReference>
<dbReference type="SUPFAM" id="SSF51905">
    <property type="entry name" value="FAD/NAD(P)-binding domain"/>
    <property type="match status" value="1"/>
</dbReference>
<dbReference type="Gene3D" id="3.50.50.60">
    <property type="entry name" value="FAD/NAD(P)-binding domain"/>
    <property type="match status" value="1"/>
</dbReference>
<dbReference type="NCBIfam" id="NF005547">
    <property type="entry name" value="PRK07208.1-3"/>
    <property type="match status" value="1"/>
</dbReference>
<sequence>MTTAPEPIDRPTPPVAVIGAGPAGLTAANELAAHAVPVVVLEQDRQIGGLAKTVEYRGFRFDIGGHRFFTRQQTILTLWQSLLGDDLLVRPRQSRILYGGRYFNYPLRLFNTLRNLGIAESCRILVSYLQARLSPIRPEASLADWVTNRFGRRLFELFFKSYTEKVWGISCDEIRAQWAAQRIRGLSLRTAALAMLLPAWRRGGRLRTLTDRFYYPRLGPGMMWDALATRITAAGGMVCLESPVVAIHHDEDRLTRLVSGWGSKRAEWEVSRVIATMPLRTLVRRLIPPPPPEIVAAADRLRYRDFLTVALVVDAPDLFPDNWLYIHDETVRVGRIQNYRNWSVEMVPDRGRSFLGMEYFCFAGDELWEMEDAELVALAKEELVQLGLATAAQVSDGTVVRMPKAYPVYDEGFEEAVSTIRAYLDRFRNLQVIGRNGMHRYNNMDHSMLTGLLAARNLLGENHDPWLVNVDGQYHEEDIG</sequence>
<evidence type="ECO:0000313" key="2">
    <source>
        <dbReference type="EMBL" id="BDV44327.1"/>
    </source>
</evidence>